<comment type="function">
    <text evidence="1 6">Component of the RIX1 complex required for processing of ITS2 sequences from 35S pre-rRNA.</text>
</comment>
<keyword evidence="6" id="KW-0690">Ribosome biogenesis</keyword>
<feature type="domain" description="Pre-rRNA-processing protein Ipi1 N-terminal" evidence="8">
    <location>
        <begin position="139"/>
        <end position="232"/>
    </location>
</feature>
<dbReference type="Gene3D" id="1.25.10.10">
    <property type="entry name" value="Leucine-rich Repeat Variant"/>
    <property type="match status" value="1"/>
</dbReference>
<dbReference type="GO" id="GO:0120330">
    <property type="term" value="C:rixosome complex"/>
    <property type="evidence" value="ECO:0007669"/>
    <property type="project" value="UniProtKB-UniRule"/>
</dbReference>
<evidence type="ECO:0000313" key="10">
    <source>
        <dbReference type="EMBL" id="KAJ2001208.1"/>
    </source>
</evidence>
<dbReference type="Pfam" id="PF25781">
    <property type="entry name" value="TPR_TEX10"/>
    <property type="match status" value="1"/>
</dbReference>
<keyword evidence="11" id="KW-1185">Reference proteome</keyword>
<feature type="domain" description="TEX10-like TPR repeats" evidence="9">
    <location>
        <begin position="575"/>
        <end position="693"/>
    </location>
</feature>
<dbReference type="Proteomes" id="UP001150907">
    <property type="component" value="Unassembled WGS sequence"/>
</dbReference>
<organism evidence="10 11">
    <name type="scientific">Coemansia thaxteri</name>
    <dbReference type="NCBI Taxonomy" id="2663907"/>
    <lineage>
        <taxon>Eukaryota</taxon>
        <taxon>Fungi</taxon>
        <taxon>Fungi incertae sedis</taxon>
        <taxon>Zoopagomycota</taxon>
        <taxon>Kickxellomycotina</taxon>
        <taxon>Kickxellomycetes</taxon>
        <taxon>Kickxellales</taxon>
        <taxon>Kickxellaceae</taxon>
        <taxon>Coemansia</taxon>
    </lineage>
</organism>
<gene>
    <name evidence="10" type="primary">IPI1</name>
    <name evidence="10" type="ORF">H4R26_004254</name>
</gene>
<keyword evidence="6" id="KW-0698">rRNA processing</keyword>
<keyword evidence="5 6" id="KW-0539">Nucleus</keyword>
<reference evidence="10" key="1">
    <citation type="submission" date="2022-07" db="EMBL/GenBank/DDBJ databases">
        <title>Phylogenomic reconstructions and comparative analyses of Kickxellomycotina fungi.</title>
        <authorList>
            <person name="Reynolds N.K."/>
            <person name="Stajich J.E."/>
            <person name="Barry K."/>
            <person name="Grigoriev I.V."/>
            <person name="Crous P."/>
            <person name="Smith M.E."/>
        </authorList>
    </citation>
    <scope>NUCLEOTIDE SEQUENCE</scope>
    <source>
        <strain evidence="10">IMI 214461</strain>
    </source>
</reference>
<dbReference type="AlphaFoldDB" id="A0A9W8EGX1"/>
<name>A0A9W8EGX1_9FUNG</name>
<comment type="subcellular location">
    <subcellularLocation>
        <location evidence="2">Nucleus</location>
        <location evidence="2">Nucleolus</location>
    </subcellularLocation>
    <subcellularLocation>
        <location evidence="3">Nucleus</location>
        <location evidence="3">Nucleoplasm</location>
    </subcellularLocation>
</comment>
<comment type="caution">
    <text evidence="10">The sequence shown here is derived from an EMBL/GenBank/DDBJ whole genome shotgun (WGS) entry which is preliminary data.</text>
</comment>
<dbReference type="SUPFAM" id="SSF48371">
    <property type="entry name" value="ARM repeat"/>
    <property type="match status" value="1"/>
</dbReference>
<proteinExistence type="inferred from homology"/>
<dbReference type="GO" id="GO:0005634">
    <property type="term" value="C:nucleus"/>
    <property type="evidence" value="ECO:0007669"/>
    <property type="project" value="UniProtKB-SubCell"/>
</dbReference>
<dbReference type="EMBL" id="JANBQF010000434">
    <property type="protein sequence ID" value="KAJ2001208.1"/>
    <property type="molecule type" value="Genomic_DNA"/>
</dbReference>
<dbReference type="InterPro" id="IPR024679">
    <property type="entry name" value="Ipi1_N"/>
</dbReference>
<accession>A0A9W8EGX1</accession>
<dbReference type="InterPro" id="IPR057949">
    <property type="entry name" value="TPR_TEX10"/>
</dbReference>
<dbReference type="PANTHER" id="PTHR16056:SF2">
    <property type="entry name" value="TESTIS-EXPRESSED PROTEIN 10"/>
    <property type="match status" value="1"/>
</dbReference>
<evidence type="ECO:0000256" key="2">
    <source>
        <dbReference type="ARBA" id="ARBA00004604"/>
    </source>
</evidence>
<evidence type="ECO:0000313" key="11">
    <source>
        <dbReference type="Proteomes" id="UP001150907"/>
    </source>
</evidence>
<feature type="compositionally biased region" description="Basic residues" evidence="7">
    <location>
        <begin position="18"/>
        <end position="27"/>
    </location>
</feature>
<dbReference type="InterPro" id="IPR016024">
    <property type="entry name" value="ARM-type_fold"/>
</dbReference>
<evidence type="ECO:0000256" key="6">
    <source>
        <dbReference type="RuleBase" id="RU368021"/>
    </source>
</evidence>
<dbReference type="InterPro" id="IPR011989">
    <property type="entry name" value="ARM-like"/>
</dbReference>
<evidence type="ECO:0000256" key="3">
    <source>
        <dbReference type="ARBA" id="ARBA00004642"/>
    </source>
</evidence>
<dbReference type="OrthoDB" id="361362at2759"/>
<evidence type="ECO:0000256" key="4">
    <source>
        <dbReference type="ARBA" id="ARBA00006427"/>
    </source>
</evidence>
<evidence type="ECO:0000256" key="1">
    <source>
        <dbReference type="ARBA" id="ARBA00002355"/>
    </source>
</evidence>
<dbReference type="Pfam" id="PF12333">
    <property type="entry name" value="Ipi1_N"/>
    <property type="match status" value="1"/>
</dbReference>
<sequence>MPRASKKQQRKAEDFKKVKLKVGKKKAPPSNATDTSFTSKSIVLTEQSITVDKSSELTNSRNLTLKDLLAQLRHYSMPVRKDAVAGMADLLARYPGIVRAELGPIIEGSVRLIVDNEPAVRKSLLKLYSGLLPELPPRDLAPFVPLMVIYACSAMTHILDDIRADAVRFLDLLSEVAPQAVSRYASKILPNFFSLLETNTTSSDDKRTSINSRTTLLTMGSRLSIMRSCYNYLAVYTRPLTQASDSLWFMASQGSVPDAAASVSPASVNCSLSSLYFHPDDSAPFAALNLFGETVGALTGFGKDTSDDGSEGSRNEASVSSAGAHADIRAQCKEALARLFPFLQATWVESATIFSTNQLSADQSLNLCVFVMQILQTLWRTAYAGFIPLSETDMLGFLRRCMIYFPFGSGFVGSSEVEEALLSLNLKVSELAARVQLGASQSESADPSTRDEVAKWAKRAAKFAQLAMGVRPKRQSASSDALSRVEQVTTSSSFGHESFAELLQAVWQLMHGLGQKDAEQLLAAVMHYASSCQLASPSKALCVRFLSKIIELQWSRSLARGALDLTKLQLSGMAATWALGLPKLMWQLRDRNLAASTAAAEALRLISQRTRLLDAKASDTLQASLATLFCVNVPGKGAIFGPFRLYPPSLQRTVLEAVSYCPHRSESLSLAIRACLPDTSLAAGVGALATEILA</sequence>
<comment type="similarity">
    <text evidence="4 6">Belongs to the IPI1/TEX10 family.</text>
</comment>
<dbReference type="GO" id="GO:0006364">
    <property type="term" value="P:rRNA processing"/>
    <property type="evidence" value="ECO:0007669"/>
    <property type="project" value="UniProtKB-UniRule"/>
</dbReference>
<evidence type="ECO:0000259" key="8">
    <source>
        <dbReference type="Pfam" id="PF12333"/>
    </source>
</evidence>
<protein>
    <recommendedName>
        <fullName evidence="6">Pre-rRNA-processing protein</fullName>
    </recommendedName>
</protein>
<dbReference type="PANTHER" id="PTHR16056">
    <property type="entry name" value="REGULATOR OF MICROTUBULE DYNAMICS PROTEIN"/>
    <property type="match status" value="1"/>
</dbReference>
<comment type="subunit">
    <text evidence="6">Component of the RIX1 complex.</text>
</comment>
<evidence type="ECO:0000259" key="9">
    <source>
        <dbReference type="Pfam" id="PF25781"/>
    </source>
</evidence>
<feature type="region of interest" description="Disordered" evidence="7">
    <location>
        <begin position="1"/>
        <end position="36"/>
    </location>
</feature>
<evidence type="ECO:0000256" key="7">
    <source>
        <dbReference type="SAM" id="MobiDB-lite"/>
    </source>
</evidence>
<evidence type="ECO:0000256" key="5">
    <source>
        <dbReference type="ARBA" id="ARBA00023242"/>
    </source>
</evidence>